<proteinExistence type="predicted"/>
<dbReference type="Proteomes" id="UP000749311">
    <property type="component" value="Unassembled WGS sequence"/>
</dbReference>
<dbReference type="Pfam" id="PF07920">
    <property type="entry name" value="DUF1684"/>
    <property type="match status" value="1"/>
</dbReference>
<dbReference type="RefSeq" id="WP_167171610.1">
    <property type="nucleotide sequence ID" value="NZ_BAAAOO010000006.1"/>
</dbReference>
<dbReference type="PANTHER" id="PTHR41913:SF1">
    <property type="entry name" value="DUF1684 DOMAIN-CONTAINING PROTEIN"/>
    <property type="match status" value="1"/>
</dbReference>
<dbReference type="EMBL" id="JAAMOZ010000004">
    <property type="protein sequence ID" value="NIH58688.1"/>
    <property type="molecule type" value="Genomic_DNA"/>
</dbReference>
<protein>
    <recommendedName>
        <fullName evidence="3">DUF1684 domain-containing protein</fullName>
    </recommendedName>
</protein>
<keyword evidence="2" id="KW-1185">Reference proteome</keyword>
<name>A0ABX0SMY7_9ACTN</name>
<evidence type="ECO:0000313" key="1">
    <source>
        <dbReference type="EMBL" id="NIH58688.1"/>
    </source>
</evidence>
<dbReference type="PANTHER" id="PTHR41913">
    <property type="entry name" value="DUF1684 DOMAIN-CONTAINING PROTEIN"/>
    <property type="match status" value="1"/>
</dbReference>
<evidence type="ECO:0008006" key="3">
    <source>
        <dbReference type="Google" id="ProtNLM"/>
    </source>
</evidence>
<reference evidence="1 2" key="1">
    <citation type="submission" date="2020-02" db="EMBL/GenBank/DDBJ databases">
        <title>Sequencing the genomes of 1000 actinobacteria strains.</title>
        <authorList>
            <person name="Klenk H.-P."/>
        </authorList>
    </citation>
    <scope>NUCLEOTIDE SEQUENCE [LARGE SCALE GENOMIC DNA]</scope>
    <source>
        <strain evidence="1 2">DSM 19609</strain>
    </source>
</reference>
<evidence type="ECO:0000313" key="2">
    <source>
        <dbReference type="Proteomes" id="UP000749311"/>
    </source>
</evidence>
<comment type="caution">
    <text evidence="1">The sequence shown here is derived from an EMBL/GenBank/DDBJ whole genome shotgun (WGS) entry which is preliminary data.</text>
</comment>
<organism evidence="1 2">
    <name type="scientific">Brooklawnia cerclae</name>
    <dbReference type="NCBI Taxonomy" id="349934"/>
    <lineage>
        <taxon>Bacteria</taxon>
        <taxon>Bacillati</taxon>
        <taxon>Actinomycetota</taxon>
        <taxon>Actinomycetes</taxon>
        <taxon>Propionibacteriales</taxon>
        <taxon>Propionibacteriaceae</taxon>
        <taxon>Brooklawnia</taxon>
    </lineage>
</organism>
<accession>A0ABX0SMY7</accession>
<dbReference type="InterPro" id="IPR012467">
    <property type="entry name" value="DUF1684"/>
</dbReference>
<sequence length="293" mass="31985">MGQEGYAQTWEQWHTARKDDLNSRHGWLSLVSQDWLEEGIPLSAPGVPGQWLLSDGTIWYLPPETALDPHVLVDGVPALERIPIPLGRNKNAGHGSSVPIAYGELAIEVIVRKNSLGRTIYAVRVRDPQEAARRRLDDLDAFPPDEEWIVPASFEPSGLVPFDAPTVEDGVYEASSVVGTLRVRIAGADHELTVSGRRDAAGALVGYVHFTDQTNGTETYGAGRIVTFAAGDLDHLTALDLNRAVSFPCAFTNYVTCPLPPATNRLALRVTAGEKAPRTRVDRIQTYSKQPSK</sequence>
<gene>
    <name evidence="1" type="ORF">FB473_003385</name>
</gene>